<name>Q31A24_PROM9</name>
<dbReference type="Pfam" id="PF04214">
    <property type="entry name" value="DUF411"/>
    <property type="match status" value="1"/>
</dbReference>
<dbReference type="AlphaFoldDB" id="Q31A24"/>
<sequence length="177" mass="19668">MLVISMELKIKSIKRRFLNSLIFSGILFANTINAHVVIAGTQGNIDIPKVVSYRSASCGCCKKWINHLRDNGLVVVDNIVEDVSVIKNQYQIPNNLRSCHSAQIANYTIEGHVPIKSINKLLREKPSIKGIAVPGMPLGSPGMEMHSHDLHSHDYENYKVVSFSKTGKTKLFDNISP</sequence>
<dbReference type="KEGG" id="pmi:PMT9312_1212"/>
<reference evidence="2" key="1">
    <citation type="submission" date="2005-07" db="EMBL/GenBank/DDBJ databases">
        <title>Complete sequence of Prochlorococcus marinus str. MIT 9312.</title>
        <authorList>
            <consortium name="US DOE Joint Genome Institute"/>
            <person name="Copeland A."/>
            <person name="Lucas S."/>
            <person name="Lapidus A."/>
            <person name="Barry K."/>
            <person name="Detter J.C."/>
            <person name="Glavina T."/>
            <person name="Hammon N."/>
            <person name="Israni S."/>
            <person name="Pitluck S."/>
            <person name="Thiel J."/>
            <person name="Schmutz J."/>
            <person name="Larimer F."/>
            <person name="Land M."/>
            <person name="Kyrpides N."/>
            <person name="Lykidis A."/>
            <person name="Richardson P."/>
        </authorList>
    </citation>
    <scope>NUCLEOTIDE SEQUENCE [LARGE SCALE GENOMIC DNA]</scope>
    <source>
        <strain evidence="2">MIT 9312</strain>
    </source>
</reference>
<dbReference type="EMBL" id="CP000111">
    <property type="protein sequence ID" value="ABB50271.1"/>
    <property type="molecule type" value="Genomic_DNA"/>
</dbReference>
<evidence type="ECO:0008006" key="3">
    <source>
        <dbReference type="Google" id="ProtNLM"/>
    </source>
</evidence>
<dbReference type="eggNOG" id="COG3019">
    <property type="taxonomic scope" value="Bacteria"/>
</dbReference>
<dbReference type="InterPro" id="IPR007332">
    <property type="entry name" value="DUF411"/>
</dbReference>
<evidence type="ECO:0000313" key="1">
    <source>
        <dbReference type="EMBL" id="ABB50271.1"/>
    </source>
</evidence>
<dbReference type="HOGENOM" id="CLU_112034_3_0_3"/>
<protein>
    <recommendedName>
        <fullName evidence="3">CopG protein</fullName>
    </recommendedName>
</protein>
<evidence type="ECO:0000313" key="2">
    <source>
        <dbReference type="Proteomes" id="UP000002715"/>
    </source>
</evidence>
<dbReference type="STRING" id="74546.PMT9312_1212"/>
<organism evidence="1 2">
    <name type="scientific">Prochlorococcus marinus (strain MIT 9312)</name>
    <dbReference type="NCBI Taxonomy" id="74546"/>
    <lineage>
        <taxon>Bacteria</taxon>
        <taxon>Bacillati</taxon>
        <taxon>Cyanobacteriota</taxon>
        <taxon>Cyanophyceae</taxon>
        <taxon>Synechococcales</taxon>
        <taxon>Prochlorococcaceae</taxon>
        <taxon>Prochlorococcus</taxon>
    </lineage>
</organism>
<gene>
    <name evidence="1" type="ordered locus">PMT9312_1212</name>
</gene>
<proteinExistence type="predicted"/>
<accession>Q31A24</accession>
<dbReference type="Proteomes" id="UP000002715">
    <property type="component" value="Chromosome"/>
</dbReference>